<comment type="caution">
    <text evidence="4">The sequence shown here is derived from an EMBL/GenBank/DDBJ whole genome shotgun (WGS) entry which is preliminary data.</text>
</comment>
<feature type="region of interest" description="Disordered" evidence="1">
    <location>
        <begin position="29"/>
        <end position="82"/>
    </location>
</feature>
<dbReference type="Proteomes" id="UP001150925">
    <property type="component" value="Unassembled WGS sequence"/>
</dbReference>
<organism evidence="4 5">
    <name type="scientific">Dispira parvispora</name>
    <dbReference type="NCBI Taxonomy" id="1520584"/>
    <lineage>
        <taxon>Eukaryota</taxon>
        <taxon>Fungi</taxon>
        <taxon>Fungi incertae sedis</taxon>
        <taxon>Zoopagomycota</taxon>
        <taxon>Kickxellomycotina</taxon>
        <taxon>Dimargaritomycetes</taxon>
        <taxon>Dimargaritales</taxon>
        <taxon>Dimargaritaceae</taxon>
        <taxon>Dispira</taxon>
    </lineage>
</organism>
<feature type="region of interest" description="Disordered" evidence="1">
    <location>
        <begin position="92"/>
        <end position="111"/>
    </location>
</feature>
<dbReference type="EMBL" id="JANBPY010000299">
    <property type="protein sequence ID" value="KAJ1967680.1"/>
    <property type="molecule type" value="Genomic_DNA"/>
</dbReference>
<evidence type="ECO:0000256" key="3">
    <source>
        <dbReference type="SAM" id="SignalP"/>
    </source>
</evidence>
<feature type="region of interest" description="Disordered" evidence="1">
    <location>
        <begin position="159"/>
        <end position="184"/>
    </location>
</feature>
<feature type="chain" id="PRO_5040827814" evidence="3">
    <location>
        <begin position="25"/>
        <end position="249"/>
    </location>
</feature>
<feature type="transmembrane region" description="Helical" evidence="2">
    <location>
        <begin position="189"/>
        <end position="211"/>
    </location>
</feature>
<feature type="compositionally biased region" description="Polar residues" evidence="1">
    <location>
        <begin position="94"/>
        <end position="107"/>
    </location>
</feature>
<accession>A0A9W8AX88</accession>
<keyword evidence="2" id="KW-1133">Transmembrane helix</keyword>
<dbReference type="AlphaFoldDB" id="A0A9W8AX88"/>
<name>A0A9W8AX88_9FUNG</name>
<proteinExistence type="predicted"/>
<feature type="compositionally biased region" description="Basic and acidic residues" evidence="1">
    <location>
        <begin position="58"/>
        <end position="68"/>
    </location>
</feature>
<feature type="signal peptide" evidence="3">
    <location>
        <begin position="1"/>
        <end position="24"/>
    </location>
</feature>
<evidence type="ECO:0000313" key="4">
    <source>
        <dbReference type="EMBL" id="KAJ1967680.1"/>
    </source>
</evidence>
<evidence type="ECO:0000256" key="1">
    <source>
        <dbReference type="SAM" id="MobiDB-lite"/>
    </source>
</evidence>
<keyword evidence="3" id="KW-0732">Signal</keyword>
<reference evidence="4" key="1">
    <citation type="submission" date="2022-07" db="EMBL/GenBank/DDBJ databases">
        <title>Phylogenomic reconstructions and comparative analyses of Kickxellomycotina fungi.</title>
        <authorList>
            <person name="Reynolds N.K."/>
            <person name="Stajich J.E."/>
            <person name="Barry K."/>
            <person name="Grigoriev I.V."/>
            <person name="Crous P."/>
            <person name="Smith M.E."/>
        </authorList>
    </citation>
    <scope>NUCLEOTIDE SEQUENCE</scope>
    <source>
        <strain evidence="4">RSA 1196</strain>
    </source>
</reference>
<dbReference type="OrthoDB" id="5599629at2759"/>
<keyword evidence="5" id="KW-1185">Reference proteome</keyword>
<evidence type="ECO:0000313" key="5">
    <source>
        <dbReference type="Proteomes" id="UP001150925"/>
    </source>
</evidence>
<keyword evidence="2" id="KW-0472">Membrane</keyword>
<protein>
    <submittedName>
        <fullName evidence="4">Uncharacterized protein</fullName>
    </submittedName>
</protein>
<feature type="compositionally biased region" description="Basic and acidic residues" evidence="1">
    <location>
        <begin position="174"/>
        <end position="184"/>
    </location>
</feature>
<gene>
    <name evidence="4" type="ORF">IWQ62_001705</name>
</gene>
<evidence type="ECO:0000256" key="2">
    <source>
        <dbReference type="SAM" id="Phobius"/>
    </source>
</evidence>
<sequence>MLRKFRVHWFVILVLVLLLQPALPTKNTAQESDDASLEPPPAAQEKSNLPVLKQRAPVKVEDDAKAEEAETNEEVGKKNPAPVVRVMRPIRDSNIVSEQSGTPTVNRQVDRRQLRARQDTGGENPPANGNVDVVTQITVIDQPTDSGDEQGQDAVTVETTVTNAPPSPTARPTNNDKNKDDDSGSNKTVIIVVVVVVVVVVIAIVAGIFIFRKWKSRSQRQANMKEALPANFFSRTQETDAMFLRQLND</sequence>
<keyword evidence="2" id="KW-0812">Transmembrane</keyword>